<evidence type="ECO:0000256" key="2">
    <source>
        <dbReference type="ARBA" id="ARBA00009347"/>
    </source>
</evidence>
<dbReference type="InterPro" id="IPR037069">
    <property type="entry name" value="AcylCoA_DH/ox_N_sf"/>
</dbReference>
<dbReference type="SUPFAM" id="SSF56645">
    <property type="entry name" value="Acyl-CoA dehydrogenase NM domain-like"/>
    <property type="match status" value="1"/>
</dbReference>
<evidence type="ECO:0000256" key="5">
    <source>
        <dbReference type="ARBA" id="ARBA00023002"/>
    </source>
</evidence>
<dbReference type="PANTHER" id="PTHR43884">
    <property type="entry name" value="ACYL-COA DEHYDROGENASE"/>
    <property type="match status" value="1"/>
</dbReference>
<comment type="similarity">
    <text evidence="2">Belongs to the acyl-CoA dehydrogenase family.</text>
</comment>
<keyword evidence="4" id="KW-0274">FAD</keyword>
<reference evidence="9" key="1">
    <citation type="journal article" date="2009" name="J. Bacteriol.">
        <title>Complete genome sequence of Erythrobacter litoralis HTCC2594.</title>
        <authorList>
            <person name="Oh H.M."/>
            <person name="Giovannoni S.J."/>
            <person name="Ferriera S."/>
            <person name="Johnson J."/>
            <person name="Cho J.C."/>
        </authorList>
    </citation>
    <scope>NUCLEOTIDE SEQUENCE [LARGE SCALE GENOMIC DNA]</scope>
    <source>
        <strain evidence="9">HTCC2594</strain>
    </source>
</reference>
<dbReference type="Pfam" id="PF02771">
    <property type="entry name" value="Acyl-CoA_dh_N"/>
    <property type="match status" value="1"/>
</dbReference>
<dbReference type="OrthoDB" id="7328575at2"/>
<dbReference type="InterPro" id="IPR046373">
    <property type="entry name" value="Acyl-CoA_Oxase/DH_mid-dom_sf"/>
</dbReference>
<dbReference type="Proteomes" id="UP000008808">
    <property type="component" value="Chromosome"/>
</dbReference>
<dbReference type="AlphaFoldDB" id="Q2N8Q2"/>
<keyword evidence="9" id="KW-1185">Reference proteome</keyword>
<dbReference type="KEGG" id="eli:ELI_09235"/>
<dbReference type="InterPro" id="IPR013786">
    <property type="entry name" value="AcylCoA_DH/ox_N"/>
</dbReference>
<dbReference type="HOGENOM" id="CLU_018204_5_2_5"/>
<evidence type="ECO:0000256" key="4">
    <source>
        <dbReference type="ARBA" id="ARBA00022827"/>
    </source>
</evidence>
<dbReference type="Gene3D" id="2.40.110.10">
    <property type="entry name" value="Butyryl-CoA Dehydrogenase, subunit A, domain 2"/>
    <property type="match status" value="1"/>
</dbReference>
<comment type="cofactor">
    <cofactor evidence="1">
        <name>FAD</name>
        <dbReference type="ChEBI" id="CHEBI:57692"/>
    </cofactor>
</comment>
<feature type="domain" description="Acyl-CoA dehydrogenase/oxidase C-terminal" evidence="6">
    <location>
        <begin position="217"/>
        <end position="362"/>
    </location>
</feature>
<dbReference type="InterPro" id="IPR009075">
    <property type="entry name" value="AcylCo_DH/oxidase_C"/>
</dbReference>
<keyword evidence="3" id="KW-0285">Flavoprotein</keyword>
<dbReference type="InterPro" id="IPR009100">
    <property type="entry name" value="AcylCoA_DH/oxidase_NM_dom_sf"/>
</dbReference>
<protein>
    <submittedName>
        <fullName evidence="8">Acyl-CoA dehydrogenase family protein</fullName>
    </submittedName>
</protein>
<name>Q2N8Q2_ERYLH</name>
<evidence type="ECO:0000259" key="7">
    <source>
        <dbReference type="Pfam" id="PF02771"/>
    </source>
</evidence>
<dbReference type="CDD" id="cd00567">
    <property type="entry name" value="ACAD"/>
    <property type="match status" value="1"/>
</dbReference>
<dbReference type="Pfam" id="PF00441">
    <property type="entry name" value="Acyl-CoA_dh_1"/>
    <property type="match status" value="1"/>
</dbReference>
<gene>
    <name evidence="8" type="ordered locus">ELI_09235</name>
</gene>
<organism evidence="8 9">
    <name type="scientific">Erythrobacter litoralis (strain HTCC2594)</name>
    <dbReference type="NCBI Taxonomy" id="314225"/>
    <lineage>
        <taxon>Bacteria</taxon>
        <taxon>Pseudomonadati</taxon>
        <taxon>Pseudomonadota</taxon>
        <taxon>Alphaproteobacteria</taxon>
        <taxon>Sphingomonadales</taxon>
        <taxon>Erythrobacteraceae</taxon>
        <taxon>Erythrobacter/Porphyrobacter group</taxon>
        <taxon>Erythrobacter</taxon>
    </lineage>
</organism>
<sequence>MDFSFTEEQEMLRDGVGKYLEKNYDFETRQALVRSEEPWSQKAWQQFAEFGLLALPFAEEQGGLGGSISDCVAVAELFGKHLVIEPYAASIMLAGAALAASDDGPAQDWLEKVIAGEAIAAFAYEEGAGTAAPDMVAMIAEPVGDAFTLTGEKRLVVAGGEADCLIVVARRGEDGPLGVFLVEKTAQRMEARSYTTIDGRSAANIRFDATPATLLDGAEAALDRILAHAIIVQSAEAVGAMGALLALTSDYAMTRKQFGVPIGTFQAVAHRLADMKIAYTKARATLLYTTAMAESGAVKPRDIAILKGQVGKLGKAVGEAAIQTHGGVGMTDELSVSHYHKRLLACDAMFGSHDYHLRVVGQG</sequence>
<dbReference type="Gene3D" id="1.10.540.10">
    <property type="entry name" value="Acyl-CoA dehydrogenase/oxidase, N-terminal domain"/>
    <property type="match status" value="1"/>
</dbReference>
<dbReference type="Gene3D" id="1.20.140.10">
    <property type="entry name" value="Butyryl-CoA Dehydrogenase, subunit A, domain 3"/>
    <property type="match status" value="1"/>
</dbReference>
<evidence type="ECO:0000313" key="9">
    <source>
        <dbReference type="Proteomes" id="UP000008808"/>
    </source>
</evidence>
<evidence type="ECO:0000313" key="8">
    <source>
        <dbReference type="EMBL" id="ABC63939.1"/>
    </source>
</evidence>
<dbReference type="SUPFAM" id="SSF47203">
    <property type="entry name" value="Acyl-CoA dehydrogenase C-terminal domain-like"/>
    <property type="match status" value="1"/>
</dbReference>
<dbReference type="RefSeq" id="WP_011414767.1">
    <property type="nucleotide sequence ID" value="NC_007722.1"/>
</dbReference>
<keyword evidence="5" id="KW-0560">Oxidoreductase</keyword>
<dbReference type="GO" id="GO:0050660">
    <property type="term" value="F:flavin adenine dinucleotide binding"/>
    <property type="evidence" value="ECO:0007669"/>
    <property type="project" value="InterPro"/>
</dbReference>
<evidence type="ECO:0000259" key="6">
    <source>
        <dbReference type="Pfam" id="PF00441"/>
    </source>
</evidence>
<dbReference type="eggNOG" id="COG1960">
    <property type="taxonomic scope" value="Bacteria"/>
</dbReference>
<proteinExistence type="inferred from homology"/>
<dbReference type="InterPro" id="IPR036250">
    <property type="entry name" value="AcylCo_DH-like_C"/>
</dbReference>
<evidence type="ECO:0000256" key="3">
    <source>
        <dbReference type="ARBA" id="ARBA00022630"/>
    </source>
</evidence>
<evidence type="ECO:0000256" key="1">
    <source>
        <dbReference type="ARBA" id="ARBA00001974"/>
    </source>
</evidence>
<dbReference type="PANTHER" id="PTHR43884:SF20">
    <property type="entry name" value="ACYL-COA DEHYDROGENASE FADE28"/>
    <property type="match status" value="1"/>
</dbReference>
<feature type="domain" description="Acyl-CoA dehydrogenase/oxidase N-terminal" evidence="7">
    <location>
        <begin position="6"/>
        <end position="117"/>
    </location>
</feature>
<dbReference type="EMBL" id="CP000157">
    <property type="protein sequence ID" value="ABC63939.1"/>
    <property type="molecule type" value="Genomic_DNA"/>
</dbReference>
<dbReference type="GO" id="GO:0003995">
    <property type="term" value="F:acyl-CoA dehydrogenase activity"/>
    <property type="evidence" value="ECO:0007669"/>
    <property type="project" value="TreeGrafter"/>
</dbReference>
<accession>Q2N8Q2</accession>
<dbReference type="STRING" id="314225.ELI_09235"/>